<evidence type="ECO:0000256" key="2">
    <source>
        <dbReference type="ARBA" id="ARBA00022475"/>
    </source>
</evidence>
<accession>A0ABP3KU06</accession>
<evidence type="ECO:0000313" key="7">
    <source>
        <dbReference type="EMBL" id="GAA0487066.1"/>
    </source>
</evidence>
<keyword evidence="2" id="KW-1003">Cell membrane</keyword>
<evidence type="ECO:0000313" key="8">
    <source>
        <dbReference type="Proteomes" id="UP001500880"/>
    </source>
</evidence>
<feature type="transmembrane region" description="Helical" evidence="6">
    <location>
        <begin position="114"/>
        <end position="133"/>
    </location>
</feature>
<reference evidence="8" key="1">
    <citation type="journal article" date="2019" name="Int. J. Syst. Evol. Microbiol.">
        <title>The Global Catalogue of Microorganisms (GCM) 10K type strain sequencing project: providing services to taxonomists for standard genome sequencing and annotation.</title>
        <authorList>
            <consortium name="The Broad Institute Genomics Platform"/>
            <consortium name="The Broad Institute Genome Sequencing Center for Infectious Disease"/>
            <person name="Wu L."/>
            <person name="Ma J."/>
        </authorList>
    </citation>
    <scope>NUCLEOTIDE SEQUENCE [LARGE SCALE GENOMIC DNA]</scope>
    <source>
        <strain evidence="8">JCM 12389</strain>
    </source>
</reference>
<feature type="transmembrane region" description="Helical" evidence="6">
    <location>
        <begin position="90"/>
        <end position="108"/>
    </location>
</feature>
<dbReference type="Pfam" id="PF01943">
    <property type="entry name" value="Polysacc_synt"/>
    <property type="match status" value="1"/>
</dbReference>
<dbReference type="CDD" id="cd13128">
    <property type="entry name" value="MATE_Wzx_like"/>
    <property type="match status" value="1"/>
</dbReference>
<dbReference type="PANTHER" id="PTHR30250:SF11">
    <property type="entry name" value="O-ANTIGEN TRANSPORTER-RELATED"/>
    <property type="match status" value="1"/>
</dbReference>
<feature type="transmembrane region" description="Helical" evidence="6">
    <location>
        <begin position="171"/>
        <end position="190"/>
    </location>
</feature>
<keyword evidence="5 6" id="KW-0472">Membrane</keyword>
<dbReference type="PANTHER" id="PTHR30250">
    <property type="entry name" value="PST FAMILY PREDICTED COLANIC ACID TRANSPORTER"/>
    <property type="match status" value="1"/>
</dbReference>
<comment type="caution">
    <text evidence="7">The sequence shown here is derived from an EMBL/GenBank/DDBJ whole genome shotgun (WGS) entry which is preliminary data.</text>
</comment>
<dbReference type="Proteomes" id="UP001500880">
    <property type="component" value="Unassembled WGS sequence"/>
</dbReference>
<feature type="transmembrane region" description="Helical" evidence="6">
    <location>
        <begin position="285"/>
        <end position="303"/>
    </location>
</feature>
<dbReference type="InterPro" id="IPR002797">
    <property type="entry name" value="Polysacc_synth"/>
</dbReference>
<sequence length="409" mass="47156">MSVKTMINQFKQSTFLKKLMESFFGRISYLVFTMLFSLLCTRLYGVETFGVYTYAFTIVTLLMIPAKAGLDNGLMYSIPKNKFKHVSFSFLVNFIMAFGLSLIAGFIINEPYIWFTLPLIWLASAEQLFFALYRSEGKIKEYYFINGFVAILLRVAFVVACYFFIGQNEYSIAIAVYISFIIANIIYIFHQRDKFQGIHKDWGYLKYSFPLIFATLMSTIINKVDIIMLGNMATSKEVGIYQITFQISSTISLFLFVFNTVFAPRISNLFHQEKMDELRSIYIKSTRILALFAFAYFCLLYIFDDFVLWVFGEEVVEGQFALLLRNIAQFFNVAVGSVWIMLSMTGKPKFQMYANFVAAAVNVVLNYLLIPEYGMNGAAFASMIAIMLTNTIGYIVVSRRFQVKVYKFF</sequence>
<keyword evidence="4 6" id="KW-1133">Transmembrane helix</keyword>
<feature type="transmembrane region" description="Helical" evidence="6">
    <location>
        <begin position="376"/>
        <end position="397"/>
    </location>
</feature>
<dbReference type="InterPro" id="IPR050833">
    <property type="entry name" value="Poly_Biosynth_Transport"/>
</dbReference>
<dbReference type="RefSeq" id="WP_343838440.1">
    <property type="nucleotide sequence ID" value="NZ_BAAADO010000002.1"/>
</dbReference>
<keyword evidence="8" id="KW-1185">Reference proteome</keyword>
<organism evidence="7 8">
    <name type="scientific">Salinibacillus aidingensis</name>
    <dbReference type="NCBI Taxonomy" id="237684"/>
    <lineage>
        <taxon>Bacteria</taxon>
        <taxon>Bacillati</taxon>
        <taxon>Bacillota</taxon>
        <taxon>Bacilli</taxon>
        <taxon>Bacillales</taxon>
        <taxon>Bacillaceae</taxon>
        <taxon>Salinibacillus</taxon>
    </lineage>
</organism>
<feature type="transmembrane region" description="Helical" evidence="6">
    <location>
        <begin position="241"/>
        <end position="264"/>
    </location>
</feature>
<evidence type="ECO:0000256" key="5">
    <source>
        <dbReference type="ARBA" id="ARBA00023136"/>
    </source>
</evidence>
<evidence type="ECO:0000256" key="4">
    <source>
        <dbReference type="ARBA" id="ARBA00022989"/>
    </source>
</evidence>
<feature type="transmembrane region" description="Helical" evidence="6">
    <location>
        <begin position="51"/>
        <end position="70"/>
    </location>
</feature>
<evidence type="ECO:0000256" key="3">
    <source>
        <dbReference type="ARBA" id="ARBA00022692"/>
    </source>
</evidence>
<keyword evidence="3 6" id="KW-0812">Transmembrane</keyword>
<comment type="subcellular location">
    <subcellularLocation>
        <location evidence="1">Cell membrane</location>
        <topology evidence="1">Multi-pass membrane protein</topology>
    </subcellularLocation>
</comment>
<feature type="transmembrane region" description="Helical" evidence="6">
    <location>
        <begin position="353"/>
        <end position="370"/>
    </location>
</feature>
<evidence type="ECO:0000256" key="6">
    <source>
        <dbReference type="SAM" id="Phobius"/>
    </source>
</evidence>
<feature type="transmembrane region" description="Helical" evidence="6">
    <location>
        <begin position="145"/>
        <end position="165"/>
    </location>
</feature>
<proteinExistence type="predicted"/>
<dbReference type="EMBL" id="BAAADO010000002">
    <property type="protein sequence ID" value="GAA0487066.1"/>
    <property type="molecule type" value="Genomic_DNA"/>
</dbReference>
<feature type="transmembrane region" description="Helical" evidence="6">
    <location>
        <begin position="202"/>
        <end position="221"/>
    </location>
</feature>
<gene>
    <name evidence="7" type="ORF">GCM10008986_10640</name>
</gene>
<feature type="transmembrane region" description="Helical" evidence="6">
    <location>
        <begin position="323"/>
        <end position="341"/>
    </location>
</feature>
<name>A0ABP3KU06_9BACI</name>
<evidence type="ECO:0000256" key="1">
    <source>
        <dbReference type="ARBA" id="ARBA00004651"/>
    </source>
</evidence>
<protein>
    <submittedName>
        <fullName evidence="7">Flippase</fullName>
    </submittedName>
</protein>
<feature type="transmembrane region" description="Helical" evidence="6">
    <location>
        <begin position="27"/>
        <end position="45"/>
    </location>
</feature>